<feature type="compositionally biased region" description="Polar residues" evidence="1">
    <location>
        <begin position="96"/>
        <end position="108"/>
    </location>
</feature>
<dbReference type="Proteomes" id="UP001458880">
    <property type="component" value="Unassembled WGS sequence"/>
</dbReference>
<evidence type="ECO:0000313" key="4">
    <source>
        <dbReference type="Proteomes" id="UP001458880"/>
    </source>
</evidence>
<sequence length="458" mass="52637">MVSNQVSAGDRNNRKRLREFAGFPFKSGSDEYNAKLTYIKTNFTLSDLVVICNILCIDYKGANDEIISRLCDHLINIEKLEVNGRGEDSEDEDDVNSVTTHDNENTNQGRLVQGGNEAAIMATGPASFPINFRDVGDAVRKFSGDDDYPVQKWLDDVESLAVLVNWSGLHTFIYAKRQLIGLAKLFIESEKSISTWKDLRKALLNEFGERISSAQLHRALTERKMRKNETMQEYYLHMRELASRGSVEESITRSNEQTYPDVMAIDVTPETTLNIGVNATANQRKEIEELVFGYHPEKTKKTNVEMKIITTDDIPIYHTPRFGYHPEKTKKTNVEMKIITTDDIPIYHTPRRFGYHPEKTKKTNVEMKIITTDDIPIYHTPRRLPFAERKIVERQVDEWLENNVIAPCASDYSNLLQFPGDMQMDIVKMVHERNHFGKKKTEDVIRQDYHIPNLGTIS</sequence>
<keyword evidence="4" id="KW-1185">Reference proteome</keyword>
<feature type="region of interest" description="Disordered" evidence="1">
    <location>
        <begin position="85"/>
        <end position="108"/>
    </location>
</feature>
<dbReference type="Gene3D" id="3.10.10.10">
    <property type="entry name" value="HIV Type 1 Reverse Transcriptase, subunit A, domain 1"/>
    <property type="match status" value="1"/>
</dbReference>
<protein>
    <submittedName>
        <fullName evidence="3">Retrotransposon gag protein</fullName>
    </submittedName>
</protein>
<organism evidence="3 4">
    <name type="scientific">Popillia japonica</name>
    <name type="common">Japanese beetle</name>
    <dbReference type="NCBI Taxonomy" id="7064"/>
    <lineage>
        <taxon>Eukaryota</taxon>
        <taxon>Metazoa</taxon>
        <taxon>Ecdysozoa</taxon>
        <taxon>Arthropoda</taxon>
        <taxon>Hexapoda</taxon>
        <taxon>Insecta</taxon>
        <taxon>Pterygota</taxon>
        <taxon>Neoptera</taxon>
        <taxon>Endopterygota</taxon>
        <taxon>Coleoptera</taxon>
        <taxon>Polyphaga</taxon>
        <taxon>Scarabaeiformia</taxon>
        <taxon>Scarabaeidae</taxon>
        <taxon>Rutelinae</taxon>
        <taxon>Popillia</taxon>
    </lineage>
</organism>
<name>A0AAW1IX32_POPJA</name>
<accession>A0AAW1IX32</accession>
<proteinExistence type="predicted"/>
<dbReference type="InterPro" id="IPR005162">
    <property type="entry name" value="Retrotrans_gag_dom"/>
</dbReference>
<dbReference type="AlphaFoldDB" id="A0AAW1IX32"/>
<evidence type="ECO:0000313" key="3">
    <source>
        <dbReference type="EMBL" id="KAK9694740.1"/>
    </source>
</evidence>
<evidence type="ECO:0000259" key="2">
    <source>
        <dbReference type="Pfam" id="PF03732"/>
    </source>
</evidence>
<dbReference type="EMBL" id="JASPKY010000503">
    <property type="protein sequence ID" value="KAK9694740.1"/>
    <property type="molecule type" value="Genomic_DNA"/>
</dbReference>
<feature type="domain" description="Retrotransposon gag" evidence="2">
    <location>
        <begin position="190"/>
        <end position="246"/>
    </location>
</feature>
<evidence type="ECO:0000256" key="1">
    <source>
        <dbReference type="SAM" id="MobiDB-lite"/>
    </source>
</evidence>
<comment type="caution">
    <text evidence="3">The sequence shown here is derived from an EMBL/GenBank/DDBJ whole genome shotgun (WGS) entry which is preliminary data.</text>
</comment>
<gene>
    <name evidence="3" type="ORF">QE152_g33330</name>
</gene>
<dbReference type="Pfam" id="PF03732">
    <property type="entry name" value="Retrotrans_gag"/>
    <property type="match status" value="1"/>
</dbReference>
<reference evidence="3 4" key="1">
    <citation type="journal article" date="2024" name="BMC Genomics">
        <title>De novo assembly and annotation of Popillia japonica's genome with initial clues to its potential as an invasive pest.</title>
        <authorList>
            <person name="Cucini C."/>
            <person name="Boschi S."/>
            <person name="Funari R."/>
            <person name="Cardaioli E."/>
            <person name="Iannotti N."/>
            <person name="Marturano G."/>
            <person name="Paoli F."/>
            <person name="Bruttini M."/>
            <person name="Carapelli A."/>
            <person name="Frati F."/>
            <person name="Nardi F."/>
        </authorList>
    </citation>
    <scope>NUCLEOTIDE SEQUENCE [LARGE SCALE GENOMIC DNA]</scope>
    <source>
        <strain evidence="3">DMR45628</strain>
    </source>
</reference>